<dbReference type="InterPro" id="IPR012337">
    <property type="entry name" value="RNaseH-like_sf"/>
</dbReference>
<evidence type="ECO:0000313" key="3">
    <source>
        <dbReference type="EMBL" id="KIW30833.1"/>
    </source>
</evidence>
<dbReference type="Proteomes" id="UP000054466">
    <property type="component" value="Unassembled WGS sequence"/>
</dbReference>
<dbReference type="SUPFAM" id="SSF53098">
    <property type="entry name" value="Ribonuclease H-like"/>
    <property type="match status" value="1"/>
</dbReference>
<proteinExistence type="predicted"/>
<sequence length="1106" mass="123589">MIPRYNPTRDPAKRSSTPSDNAGGGELPYRSNPLFSPGDSRPNNSLSNPPPNVPPVANFQPNQQVAPLSSGVNRAPAQPGVLTTHHQANTNWQAPQAGVRGGQSQIPYRSGPPHTGPGSGGGRLDGGPKVQGTPNVDISGKQLLANHFAITLGDYREVYSYELKISRIHRKAQDDQSQPLEPEHGDARDQKTRPIARQKKRRLVYLLMEQLRSEKKLPDPVATDYLKLFITAKQLGQDVTKPRDLDFYDEYSASPVPGCDRYRVVFEKPKLISLANLFAHYRRPTQSQTAVSQLSIEALNDATNALNVIFSYLPYQRCFSNDQKTPSMTTTKGQTFYGIAPQPPPSKSEDWTTDTGKVLDREGGLYSIPGFSRSVRGSYSSSGHVDLNIYVKTGCFWQHGNVQDMIDAWNIYNGYCNLDDLQDFLRRAPVRLTFQEQGLDRFSAIKGLARIDREPRADNCQMQHINQQHSGSLVRDYFSMKHNWQMNPHVYVVKIGKESQKGCMTVPANLLQVLPGRIKPREIPRLSTRYPNENYNMIVTDGRRTFYSNNLSEGGAAAFRLQIDPNMAKVPVTVLARPDLMYKAQGNPKQTKFINGASINAGQWNVRDAAFVKPASGKRWSCVELTANTKSPKCPIPGSTHFVNHLSQALRKYGIESFEWTPLNRNDMSQQQYADENLFPRWKTVSNFQKRYAAIEKLLKNLKGKGIQLVVLLLPSEDPELYGAIKRVGEQAVGIFTVCHVLRRGAGALWPRSLLHPGNLNGGINHDFLANLCMKINLKVDTTTVNQALYCNPKILSPKTMIIGIDVAHGGGPRKHCPSVAAVVGSVNAEFSQWPASLLANPCSTKDYEEKEANEKILDLDIPVYERLLDYYERNHGKDSAGRKGTGVPEQIIVYRDGVSESQFAMCKGYEYGKIGAALGKLFQQKGLPVELLPKVTLICAIKRHHTRLFPDPNARSPDRSLTLYQSNKSGGVNNNPLPGCVVTERITYGEGNDFFLVGQKAIQGTAIPVHYVVLQNPHNYDIKDIGEMTYHLCYLFGRSRTSVGPCTPVYYADLVADRARCFVRRFYNPPRDDDNPVTPFDDSELPAFKYCLRLHPDVAKHMFYI</sequence>
<feature type="region of interest" description="Disordered" evidence="1">
    <location>
        <begin position="1"/>
        <end position="79"/>
    </location>
</feature>
<feature type="region of interest" description="Disordered" evidence="1">
    <location>
        <begin position="170"/>
        <end position="193"/>
    </location>
</feature>
<dbReference type="Gene3D" id="3.30.420.10">
    <property type="entry name" value="Ribonuclease H-like superfamily/Ribonuclease H"/>
    <property type="match status" value="1"/>
</dbReference>
<dbReference type="InterPro" id="IPR032474">
    <property type="entry name" value="Argonaute_N"/>
</dbReference>
<dbReference type="SMART" id="SM00950">
    <property type="entry name" value="Piwi"/>
    <property type="match status" value="1"/>
</dbReference>
<feature type="compositionally biased region" description="Low complexity" evidence="1">
    <location>
        <begin position="55"/>
        <end position="65"/>
    </location>
</feature>
<dbReference type="VEuPathDB" id="FungiDB:PV07_02527"/>
<dbReference type="Gene3D" id="3.40.50.2300">
    <property type="match status" value="1"/>
</dbReference>
<dbReference type="OrthoDB" id="10252740at2759"/>
<reference evidence="3 4" key="1">
    <citation type="submission" date="2015-01" db="EMBL/GenBank/DDBJ databases">
        <title>The Genome Sequence of Cladophialophora immunda CBS83496.</title>
        <authorList>
            <consortium name="The Broad Institute Genomics Platform"/>
            <person name="Cuomo C."/>
            <person name="de Hoog S."/>
            <person name="Gorbushina A."/>
            <person name="Stielow B."/>
            <person name="Teixiera M."/>
            <person name="Abouelleil A."/>
            <person name="Chapman S.B."/>
            <person name="Priest M."/>
            <person name="Young S.K."/>
            <person name="Wortman J."/>
            <person name="Nusbaum C."/>
            <person name="Birren B."/>
        </authorList>
    </citation>
    <scope>NUCLEOTIDE SEQUENCE [LARGE SCALE GENOMIC DNA]</scope>
    <source>
        <strain evidence="3 4">CBS 83496</strain>
    </source>
</reference>
<evidence type="ECO:0000256" key="1">
    <source>
        <dbReference type="SAM" id="MobiDB-lite"/>
    </source>
</evidence>
<dbReference type="HOGENOM" id="CLU_004544_4_1_1"/>
<keyword evidence="4" id="KW-1185">Reference proteome</keyword>
<dbReference type="RefSeq" id="XP_016251049.1">
    <property type="nucleotide sequence ID" value="XM_016389147.1"/>
</dbReference>
<feature type="domain" description="Piwi" evidence="2">
    <location>
        <begin position="709"/>
        <end position="1065"/>
    </location>
</feature>
<dbReference type="AlphaFoldDB" id="A0A0D2CI65"/>
<dbReference type="Pfam" id="PF16486">
    <property type="entry name" value="ArgoN"/>
    <property type="match status" value="1"/>
</dbReference>
<accession>A0A0D2CI65</accession>
<dbReference type="STRING" id="569365.A0A0D2CI65"/>
<evidence type="ECO:0000259" key="2">
    <source>
        <dbReference type="PROSITE" id="PS50822"/>
    </source>
</evidence>
<name>A0A0D2CI65_9EURO</name>
<organism evidence="3 4">
    <name type="scientific">Cladophialophora immunda</name>
    <dbReference type="NCBI Taxonomy" id="569365"/>
    <lineage>
        <taxon>Eukaryota</taxon>
        <taxon>Fungi</taxon>
        <taxon>Dikarya</taxon>
        <taxon>Ascomycota</taxon>
        <taxon>Pezizomycotina</taxon>
        <taxon>Eurotiomycetes</taxon>
        <taxon>Chaetothyriomycetidae</taxon>
        <taxon>Chaetothyriales</taxon>
        <taxon>Herpotrichiellaceae</taxon>
        <taxon>Cladophialophora</taxon>
    </lineage>
</organism>
<dbReference type="GeneID" id="27341721"/>
<dbReference type="Pfam" id="PF02171">
    <property type="entry name" value="Piwi"/>
    <property type="match status" value="1"/>
</dbReference>
<dbReference type="PANTHER" id="PTHR22891">
    <property type="entry name" value="EUKARYOTIC TRANSLATION INITIATION FACTOR 2C"/>
    <property type="match status" value="1"/>
</dbReference>
<dbReference type="GO" id="GO:0003676">
    <property type="term" value="F:nucleic acid binding"/>
    <property type="evidence" value="ECO:0007669"/>
    <property type="project" value="InterPro"/>
</dbReference>
<gene>
    <name evidence="3" type="ORF">PV07_02527</name>
</gene>
<feature type="compositionally biased region" description="Basic and acidic residues" evidence="1">
    <location>
        <begin position="181"/>
        <end position="192"/>
    </location>
</feature>
<dbReference type="PROSITE" id="PS50822">
    <property type="entry name" value="PIWI"/>
    <property type="match status" value="1"/>
</dbReference>
<evidence type="ECO:0000313" key="4">
    <source>
        <dbReference type="Proteomes" id="UP000054466"/>
    </source>
</evidence>
<dbReference type="EMBL" id="KN847041">
    <property type="protein sequence ID" value="KIW30833.1"/>
    <property type="molecule type" value="Genomic_DNA"/>
</dbReference>
<dbReference type="InterPro" id="IPR003165">
    <property type="entry name" value="Piwi"/>
</dbReference>
<feature type="region of interest" description="Disordered" evidence="1">
    <location>
        <begin position="95"/>
        <end position="135"/>
    </location>
</feature>
<dbReference type="InterPro" id="IPR036397">
    <property type="entry name" value="RNaseH_sf"/>
</dbReference>
<protein>
    <recommendedName>
        <fullName evidence="2">Piwi domain-containing protein</fullName>
    </recommendedName>
</protein>